<dbReference type="RefSeq" id="WP_386346062.1">
    <property type="nucleotide sequence ID" value="NZ_JBHSFG010000047.1"/>
</dbReference>
<accession>A0ABV8YSM7</accession>
<proteinExistence type="predicted"/>
<evidence type="ECO:0000313" key="2">
    <source>
        <dbReference type="Proteomes" id="UP001596012"/>
    </source>
</evidence>
<dbReference type="PANTHER" id="PTHR35040:SF9">
    <property type="entry name" value="4-LIKE CELL SURFACE PROTEIN, PUTATIVE (AFU_ORTHOLOGUE AFUA_4G14080)-RELATED"/>
    <property type="match status" value="1"/>
</dbReference>
<dbReference type="Proteomes" id="UP001596012">
    <property type="component" value="Unassembled WGS sequence"/>
</dbReference>
<name>A0ABV8YSM7_9ACTN</name>
<dbReference type="PANTHER" id="PTHR35040">
    <property type="match status" value="1"/>
</dbReference>
<comment type="caution">
    <text evidence="1">The sequence shown here is derived from an EMBL/GenBank/DDBJ whole genome shotgun (WGS) entry which is preliminary data.</text>
</comment>
<dbReference type="EMBL" id="JBHSFG010000047">
    <property type="protein sequence ID" value="MFC4468289.1"/>
    <property type="molecule type" value="Genomic_DNA"/>
</dbReference>
<protein>
    <submittedName>
        <fullName evidence="1">Spherulation-specific family 4 protein</fullName>
    </submittedName>
</protein>
<sequence>MSRLLVPYYEHPSVRPAEWEAIVAAAPRLYGVVLNPASGPGERPDPAFAQIAERLRTADVRVLGYVDTAYGRRPRAEIVADLTRHRDWYGTDGAFLDQVATGLGEFGYYQRLATAAWGAGHDTLAFNHGAPPHPAYGRLADVLVTFEGPWETYRTLRPDPWPGDTRTRLCHLVYGVPPGARVAELAHARGARVHCAVPGEGEHPWGTLPHALELRRGGAL</sequence>
<dbReference type="InterPro" id="IPR021986">
    <property type="entry name" value="Spherulin4"/>
</dbReference>
<evidence type="ECO:0000313" key="1">
    <source>
        <dbReference type="EMBL" id="MFC4468289.1"/>
    </source>
</evidence>
<organism evidence="1 2">
    <name type="scientific">Streptomyces xiangluensis</name>
    <dbReference type="NCBI Taxonomy" id="2665720"/>
    <lineage>
        <taxon>Bacteria</taxon>
        <taxon>Bacillati</taxon>
        <taxon>Actinomycetota</taxon>
        <taxon>Actinomycetes</taxon>
        <taxon>Kitasatosporales</taxon>
        <taxon>Streptomycetaceae</taxon>
        <taxon>Streptomyces</taxon>
    </lineage>
</organism>
<gene>
    <name evidence="1" type="ORF">ACFPH6_27745</name>
</gene>
<reference evidence="2" key="1">
    <citation type="journal article" date="2019" name="Int. J. Syst. Evol. Microbiol.">
        <title>The Global Catalogue of Microorganisms (GCM) 10K type strain sequencing project: providing services to taxonomists for standard genome sequencing and annotation.</title>
        <authorList>
            <consortium name="The Broad Institute Genomics Platform"/>
            <consortium name="The Broad Institute Genome Sequencing Center for Infectious Disease"/>
            <person name="Wu L."/>
            <person name="Ma J."/>
        </authorList>
    </citation>
    <scope>NUCLEOTIDE SEQUENCE [LARGE SCALE GENOMIC DNA]</scope>
    <source>
        <strain evidence="2">DT43</strain>
    </source>
</reference>
<keyword evidence="2" id="KW-1185">Reference proteome</keyword>
<dbReference type="Pfam" id="PF12138">
    <property type="entry name" value="Spherulin4"/>
    <property type="match status" value="1"/>
</dbReference>